<accession>A0A2H1WH20</accession>
<proteinExistence type="predicted"/>
<organism evidence="1">
    <name type="scientific">Spodoptera frugiperda</name>
    <name type="common">Fall armyworm</name>
    <dbReference type="NCBI Taxonomy" id="7108"/>
    <lineage>
        <taxon>Eukaryota</taxon>
        <taxon>Metazoa</taxon>
        <taxon>Ecdysozoa</taxon>
        <taxon>Arthropoda</taxon>
        <taxon>Hexapoda</taxon>
        <taxon>Insecta</taxon>
        <taxon>Pterygota</taxon>
        <taxon>Neoptera</taxon>
        <taxon>Endopterygota</taxon>
        <taxon>Lepidoptera</taxon>
        <taxon>Glossata</taxon>
        <taxon>Ditrysia</taxon>
        <taxon>Noctuoidea</taxon>
        <taxon>Noctuidae</taxon>
        <taxon>Amphipyrinae</taxon>
        <taxon>Spodoptera</taxon>
    </lineage>
</organism>
<evidence type="ECO:0000313" key="1">
    <source>
        <dbReference type="EMBL" id="SOQ52327.1"/>
    </source>
</evidence>
<protein>
    <submittedName>
        <fullName evidence="1">SFRICE_037495</fullName>
    </submittedName>
</protein>
<name>A0A2H1WH20_SPOFR</name>
<gene>
    <name evidence="1" type="ORF">SFRICE_037495</name>
</gene>
<sequence length="88" mass="9316">MLLSGITRGPILLVEGVEEATALTPNTPKFRLGRGFDPFDSRLLSIKLDVVLSLNGVPKGISYSLGAARKDIAPVTTLDKASFNSSSL</sequence>
<reference evidence="1" key="1">
    <citation type="submission" date="2016-07" db="EMBL/GenBank/DDBJ databases">
        <authorList>
            <person name="Bretaudeau A."/>
        </authorList>
    </citation>
    <scope>NUCLEOTIDE SEQUENCE</scope>
    <source>
        <strain evidence="1">Rice</strain>
        <tissue evidence="1">Whole body</tissue>
    </source>
</reference>
<dbReference type="EMBL" id="ODYU01008599">
    <property type="protein sequence ID" value="SOQ52327.1"/>
    <property type="molecule type" value="Genomic_DNA"/>
</dbReference>
<dbReference type="AlphaFoldDB" id="A0A2H1WH20"/>